<comment type="caution">
    <text evidence="2">The sequence shown here is derived from an EMBL/GenBank/DDBJ whole genome shotgun (WGS) entry which is preliminary data.</text>
</comment>
<proteinExistence type="predicted"/>
<evidence type="ECO:0000256" key="1">
    <source>
        <dbReference type="SAM" id="MobiDB-lite"/>
    </source>
</evidence>
<gene>
    <name evidence="2" type="ORF">EVAR_22633_1</name>
</gene>
<dbReference type="EMBL" id="BGZK01000362">
    <property type="protein sequence ID" value="GBP39229.1"/>
    <property type="molecule type" value="Genomic_DNA"/>
</dbReference>
<evidence type="ECO:0000313" key="2">
    <source>
        <dbReference type="EMBL" id="GBP39229.1"/>
    </source>
</evidence>
<protein>
    <submittedName>
        <fullName evidence="2">Uncharacterized protein</fullName>
    </submittedName>
</protein>
<organism evidence="2 3">
    <name type="scientific">Eumeta variegata</name>
    <name type="common">Bagworm moth</name>
    <name type="synonym">Eumeta japonica</name>
    <dbReference type="NCBI Taxonomy" id="151549"/>
    <lineage>
        <taxon>Eukaryota</taxon>
        <taxon>Metazoa</taxon>
        <taxon>Ecdysozoa</taxon>
        <taxon>Arthropoda</taxon>
        <taxon>Hexapoda</taxon>
        <taxon>Insecta</taxon>
        <taxon>Pterygota</taxon>
        <taxon>Neoptera</taxon>
        <taxon>Endopterygota</taxon>
        <taxon>Lepidoptera</taxon>
        <taxon>Glossata</taxon>
        <taxon>Ditrysia</taxon>
        <taxon>Tineoidea</taxon>
        <taxon>Psychidae</taxon>
        <taxon>Oiketicinae</taxon>
        <taxon>Eumeta</taxon>
    </lineage>
</organism>
<keyword evidence="3" id="KW-1185">Reference proteome</keyword>
<evidence type="ECO:0000313" key="3">
    <source>
        <dbReference type="Proteomes" id="UP000299102"/>
    </source>
</evidence>
<reference evidence="2 3" key="1">
    <citation type="journal article" date="2019" name="Commun. Biol.">
        <title>The bagworm genome reveals a unique fibroin gene that provides high tensile strength.</title>
        <authorList>
            <person name="Kono N."/>
            <person name="Nakamura H."/>
            <person name="Ohtoshi R."/>
            <person name="Tomita M."/>
            <person name="Numata K."/>
            <person name="Arakawa K."/>
        </authorList>
    </citation>
    <scope>NUCLEOTIDE SEQUENCE [LARGE SCALE GENOMIC DNA]</scope>
</reference>
<sequence>MEKCIFCGMKFKSRSKLNEHKCDKILDIPAADERTVVNIDDLKKSSPLLNNCTETTKTIQNNNKPIIVEVRSLNKSYNILKEIEAIKLNKFNIANEIPYFFQPKVLVERMDFDSLFDGKDMNFDDVIDVDSIEDTMLPCTQEHVLNNGNSRSYMEKSNIVRDDANLLILNETNNPLLVEKNICNNNDEEDKILKPHVGSIRVIKNTTANFIDTMDYQDMYLKSVRQWDNKGSLLSENLDGSLNRLENMSDVQTYKLKRAAVNKKPATKVDSVAHDGENRDIIDDIPFTILKKVNAISACDQIRDPNMRYASNNLLDKGHNLLLGPPRLLNHELNDPPDLLPMQSNRRKKNDGQLLPGEVFHLQPASMLIVTDSNEMQLQPGYLVRMNNKNSPSVEASSKLADSVSTLNHDQDKNITNGEAGLTTSQDSCRIRYVLSEQLESLPNLDETSGHSSLLQDLLNTDHETIVSLQNSSQILTPVNAEPISTTHTSNEQRISTESSPGTLTNNDCQLVFQNVSPKLVPSSQENPNTNITNISSGGYVINMANENASKEGQYDPSAMISNTMRPLKPPPPAVQFAAMCDSVFTESIAGVHVSALLTTGRAALEV</sequence>
<name>A0A4C1VKR4_EUMVA</name>
<dbReference type="Proteomes" id="UP000299102">
    <property type="component" value="Unassembled WGS sequence"/>
</dbReference>
<feature type="region of interest" description="Disordered" evidence="1">
    <location>
        <begin position="485"/>
        <end position="506"/>
    </location>
</feature>
<accession>A0A4C1VKR4</accession>
<dbReference type="AlphaFoldDB" id="A0A4C1VKR4"/>